<evidence type="ECO:0000313" key="2">
    <source>
        <dbReference type="Proteomes" id="UP000677244"/>
    </source>
</evidence>
<gene>
    <name evidence="1" type="ORF">J7I42_15145</name>
</gene>
<reference evidence="1 2" key="1">
    <citation type="submission" date="2021-03" db="EMBL/GenBank/DDBJ databases">
        <title>Assistant Professor.</title>
        <authorList>
            <person name="Huq M.A."/>
        </authorList>
    </citation>
    <scope>NUCLEOTIDE SEQUENCE [LARGE SCALE GENOMIC DNA]</scope>
    <source>
        <strain evidence="1 2">MAH-29</strain>
    </source>
</reference>
<dbReference type="EMBL" id="JAGHKO010000004">
    <property type="protein sequence ID" value="MBO9201616.1"/>
    <property type="molecule type" value="Genomic_DNA"/>
</dbReference>
<organism evidence="1 2">
    <name type="scientific">Niastella soli</name>
    <dbReference type="NCBI Taxonomy" id="2821487"/>
    <lineage>
        <taxon>Bacteria</taxon>
        <taxon>Pseudomonadati</taxon>
        <taxon>Bacteroidota</taxon>
        <taxon>Chitinophagia</taxon>
        <taxon>Chitinophagales</taxon>
        <taxon>Chitinophagaceae</taxon>
        <taxon>Niastella</taxon>
    </lineage>
</organism>
<name>A0ABS3YUL1_9BACT</name>
<protein>
    <submittedName>
        <fullName evidence="1">Uncharacterized protein</fullName>
    </submittedName>
</protein>
<comment type="caution">
    <text evidence="1">The sequence shown here is derived from an EMBL/GenBank/DDBJ whole genome shotgun (WGS) entry which is preliminary data.</text>
</comment>
<keyword evidence="2" id="KW-1185">Reference proteome</keyword>
<dbReference type="Proteomes" id="UP000677244">
    <property type="component" value="Unassembled WGS sequence"/>
</dbReference>
<sequence>MSRYKKMLEIIGDLSDFSVYKIRGSDEPVVRRKGGPSSRMVKTHDAFENTRRYNMEFGGRATISSHVMNILRPMKLLGDYNLAGPLNAMFKPIQGLDTVSDLGERNIELTKNPKLLEGINLNRRTSFESIIANPLKYTLSKDALEASVTFPELIPNVNFFLPGNFGWYKFIAVLGMVPDVFFNFRGYCLKSGYHTRPSNSFKMAHSDWFTISQQSKAVTLTCNIMDMRQAIIKEAGENNYSCLLGVGIAFGAMDRGEVEIIKYVGGGKILAMV</sequence>
<accession>A0ABS3YUL1</accession>
<proteinExistence type="predicted"/>
<dbReference type="RefSeq" id="WP_209139670.1">
    <property type="nucleotide sequence ID" value="NZ_JAGHKO010000004.1"/>
</dbReference>
<evidence type="ECO:0000313" key="1">
    <source>
        <dbReference type="EMBL" id="MBO9201616.1"/>
    </source>
</evidence>